<dbReference type="Proteomes" id="UP000198287">
    <property type="component" value="Unassembled WGS sequence"/>
</dbReference>
<dbReference type="EMBL" id="LNIX01000005">
    <property type="protein sequence ID" value="OXA54177.1"/>
    <property type="molecule type" value="Genomic_DNA"/>
</dbReference>
<proteinExistence type="predicted"/>
<evidence type="ECO:0000256" key="4">
    <source>
        <dbReference type="ARBA" id="ARBA00022989"/>
    </source>
</evidence>
<evidence type="ECO:0000256" key="5">
    <source>
        <dbReference type="ARBA" id="ARBA00023136"/>
    </source>
</evidence>
<evidence type="ECO:0000256" key="3">
    <source>
        <dbReference type="ARBA" id="ARBA00022692"/>
    </source>
</evidence>
<sequence length="797" mass="90672">MAIPYFTQFFHILQLFQHCKINLLFMANTTSTLPQVSFPQIPLQLYVQSHSVHEKDLSFEIVLAKLEIFTQNSAQANLRFLKPSCLVSSVYLHSDFDIYMHRNALKTYFRSTMPNFNNGTTKPPTRYYNRIKYLLLFSPISGESIKTHFDLKWLNSLYEATHLFQFGIDSTFQVIKSSTHLCIICTYIRESDSFSGREVPLKLIPLANLVATTLQDFEHPSYSHNYKWIVGLTCYDKLRGNIVTNSRFQSLRGITQLAKLYREKGESDLYRIVLSGLISSHLNLTDIDADPRGEDNYRPHFCTNRLSDVSHGFCNQLKNHACHFFPFDYKSYSFMTCSPIGKHWLQFSSLFKPFTFGVWLALLSAISACSFCIWTVRLLKDNDHKVYKSLEIFFRIILENSPSFEESLGDSLKFILVPWLFTGIVLSNGYKGIVTNYTTAPTEQDLPQTFHQLKSATFSIITAGLVRLGTTPMDPVVISDTAMKPLIEGFTSSLHAWLLDNILGAPGSTTFCHNIIYQGGVVYFGPYLCLQCLSIEMAKKLGLKRRGDRPWLLDMCGEVIKQEVYASFLSQLFLKEFNRNKNHVSQYLLENSNRVETTTAVDILADCQSSAFVAESSFLRRHAHKYFGPRSHKTRDEYIFSNGTILEQTIYAEVHPIGSSGLVNVLKKFFESGIVAGLKEISEFILFMSDKPKKSADISRFVSQSVASNILSVFVLLLGGLAISMGVFVREILPDYETLKSRGRLAVRWGCTKLEIVGSSSMTPNGTSYQLEYHNEEVIMTYPETSVAIKFMYVNPN</sequence>
<keyword evidence="2" id="KW-1003">Cell membrane</keyword>
<keyword evidence="10" id="KW-1185">Reference proteome</keyword>
<evidence type="ECO:0000313" key="9">
    <source>
        <dbReference type="EMBL" id="OXA54177.1"/>
    </source>
</evidence>
<dbReference type="AlphaFoldDB" id="A0A226EAQ7"/>
<protein>
    <submittedName>
        <fullName evidence="9">Uncharacterized protein</fullName>
    </submittedName>
</protein>
<gene>
    <name evidence="9" type="ORF">Fcan01_11308</name>
</gene>
<dbReference type="InterPro" id="IPR052192">
    <property type="entry name" value="Insect_Ionotropic_Sensory_Rcpt"/>
</dbReference>
<organism evidence="9 10">
    <name type="scientific">Folsomia candida</name>
    <name type="common">Springtail</name>
    <dbReference type="NCBI Taxonomy" id="158441"/>
    <lineage>
        <taxon>Eukaryota</taxon>
        <taxon>Metazoa</taxon>
        <taxon>Ecdysozoa</taxon>
        <taxon>Arthropoda</taxon>
        <taxon>Hexapoda</taxon>
        <taxon>Collembola</taxon>
        <taxon>Entomobryomorpha</taxon>
        <taxon>Isotomoidea</taxon>
        <taxon>Isotomidae</taxon>
        <taxon>Proisotominae</taxon>
        <taxon>Folsomia</taxon>
    </lineage>
</organism>
<dbReference type="PANTHER" id="PTHR42643">
    <property type="entry name" value="IONOTROPIC RECEPTOR 20A-RELATED"/>
    <property type="match status" value="1"/>
</dbReference>
<dbReference type="GO" id="GO:0005886">
    <property type="term" value="C:plasma membrane"/>
    <property type="evidence" value="ECO:0007669"/>
    <property type="project" value="UniProtKB-SubCell"/>
</dbReference>
<keyword evidence="6" id="KW-0675">Receptor</keyword>
<feature type="transmembrane region" description="Helical" evidence="8">
    <location>
        <begin position="356"/>
        <end position="379"/>
    </location>
</feature>
<comment type="caution">
    <text evidence="9">The sequence shown here is derived from an EMBL/GenBank/DDBJ whole genome shotgun (WGS) entry which is preliminary data.</text>
</comment>
<evidence type="ECO:0000313" key="10">
    <source>
        <dbReference type="Proteomes" id="UP000198287"/>
    </source>
</evidence>
<dbReference type="Gene3D" id="1.10.287.70">
    <property type="match status" value="1"/>
</dbReference>
<comment type="subcellular location">
    <subcellularLocation>
        <location evidence="1">Cell membrane</location>
        <topology evidence="1">Multi-pass membrane protein</topology>
    </subcellularLocation>
</comment>
<keyword evidence="7" id="KW-0325">Glycoprotein</keyword>
<keyword evidence="5 8" id="KW-0472">Membrane</keyword>
<evidence type="ECO:0000256" key="1">
    <source>
        <dbReference type="ARBA" id="ARBA00004651"/>
    </source>
</evidence>
<evidence type="ECO:0000256" key="6">
    <source>
        <dbReference type="ARBA" id="ARBA00023170"/>
    </source>
</evidence>
<keyword evidence="3 8" id="KW-0812">Transmembrane</keyword>
<evidence type="ECO:0000256" key="2">
    <source>
        <dbReference type="ARBA" id="ARBA00022475"/>
    </source>
</evidence>
<keyword evidence="4 8" id="KW-1133">Transmembrane helix</keyword>
<reference evidence="9 10" key="1">
    <citation type="submission" date="2015-12" db="EMBL/GenBank/DDBJ databases">
        <title>The genome of Folsomia candida.</title>
        <authorList>
            <person name="Faddeeva A."/>
            <person name="Derks M.F."/>
            <person name="Anvar Y."/>
            <person name="Smit S."/>
            <person name="Van Straalen N."/>
            <person name="Roelofs D."/>
        </authorList>
    </citation>
    <scope>NUCLEOTIDE SEQUENCE [LARGE SCALE GENOMIC DNA]</scope>
    <source>
        <strain evidence="9 10">VU population</strain>
        <tissue evidence="9">Whole body</tissue>
    </source>
</reference>
<feature type="transmembrane region" description="Helical" evidence="8">
    <location>
        <begin position="710"/>
        <end position="729"/>
    </location>
</feature>
<evidence type="ECO:0000256" key="7">
    <source>
        <dbReference type="ARBA" id="ARBA00023180"/>
    </source>
</evidence>
<name>A0A226EAQ7_FOLCA</name>
<evidence type="ECO:0000256" key="8">
    <source>
        <dbReference type="SAM" id="Phobius"/>
    </source>
</evidence>
<dbReference type="PANTHER" id="PTHR42643:SF24">
    <property type="entry name" value="IONOTROPIC RECEPTOR 60A"/>
    <property type="match status" value="1"/>
</dbReference>
<accession>A0A226EAQ7</accession>